<evidence type="ECO:0000256" key="1">
    <source>
        <dbReference type="SAM" id="MobiDB-lite"/>
    </source>
</evidence>
<comment type="caution">
    <text evidence="2">The sequence shown here is derived from an EMBL/GenBank/DDBJ whole genome shotgun (WGS) entry which is preliminary data.</text>
</comment>
<gene>
    <name evidence="2" type="ORF">LCGC14_3118810</name>
</gene>
<evidence type="ECO:0000313" key="2">
    <source>
        <dbReference type="EMBL" id="KKK51053.1"/>
    </source>
</evidence>
<reference evidence="2" key="1">
    <citation type="journal article" date="2015" name="Nature">
        <title>Complex archaea that bridge the gap between prokaryotes and eukaryotes.</title>
        <authorList>
            <person name="Spang A."/>
            <person name="Saw J.H."/>
            <person name="Jorgensen S.L."/>
            <person name="Zaremba-Niedzwiedzka K."/>
            <person name="Martijn J."/>
            <person name="Lind A.E."/>
            <person name="van Eijk R."/>
            <person name="Schleper C."/>
            <person name="Guy L."/>
            <person name="Ettema T.J."/>
        </authorList>
    </citation>
    <scope>NUCLEOTIDE SEQUENCE</scope>
</reference>
<organism evidence="2">
    <name type="scientific">marine sediment metagenome</name>
    <dbReference type="NCBI Taxonomy" id="412755"/>
    <lineage>
        <taxon>unclassified sequences</taxon>
        <taxon>metagenomes</taxon>
        <taxon>ecological metagenomes</taxon>
    </lineage>
</organism>
<dbReference type="EMBL" id="LAZR01067703">
    <property type="protein sequence ID" value="KKK51053.1"/>
    <property type="molecule type" value="Genomic_DNA"/>
</dbReference>
<proteinExistence type="predicted"/>
<name>A0A0F8W390_9ZZZZ</name>
<protein>
    <submittedName>
        <fullName evidence="2">Uncharacterized protein</fullName>
    </submittedName>
</protein>
<feature type="compositionally biased region" description="Basic and acidic residues" evidence="1">
    <location>
        <begin position="32"/>
        <end position="44"/>
    </location>
</feature>
<accession>A0A0F8W390</accession>
<feature type="region of interest" description="Disordered" evidence="1">
    <location>
        <begin position="22"/>
        <end position="44"/>
    </location>
</feature>
<dbReference type="AlphaFoldDB" id="A0A0F8W390"/>
<sequence length="66" mass="7706">MDYIRLTKLIEERRVRSFMLNQGGRNGHKRVGKSDRDPLVKSVRESTDRVTSAVDRLWKSLDEACE</sequence>